<dbReference type="PANTHER" id="PTHR10196">
    <property type="entry name" value="SUGAR KINASE"/>
    <property type="match status" value="1"/>
</dbReference>
<dbReference type="InterPro" id="IPR000577">
    <property type="entry name" value="Carb_kinase_FGGY"/>
</dbReference>
<keyword evidence="3 7" id="KW-0547">Nucleotide-binding</keyword>
<dbReference type="PROSITE" id="PS00933">
    <property type="entry name" value="FGGY_KINASES_1"/>
    <property type="match status" value="1"/>
</dbReference>
<evidence type="ECO:0000256" key="6">
    <source>
        <dbReference type="ARBA" id="ARBA00022840"/>
    </source>
</evidence>
<evidence type="ECO:0000256" key="1">
    <source>
        <dbReference type="ARBA" id="ARBA00009156"/>
    </source>
</evidence>
<sequence>MTKFILAIDQGTTSSRAILFDRAGHIHGAAQQEFRQFFPQPGWVEHDANEIWQSQRAVIDEVLRTNKVPATDIAAIGITNQRETTVLWDRATGEPVAPAIVWQDRRSTPCCEALRAAGHEALFQQKTGLVLDAYFSGPKLKWLLDNVPGARARADKGELAFGTVDSWLIFKMSGKHLTDPSNAARTLMFNIHTSTWDDELLALLDIPAGLLPAIVPSSGVAAHTDASLFGVALPIAGIAGDQQAATFGQACHSPGMAKNTYGTGCFMLMHTGQVATMSQNKLISTIGWSLPGQTANRTDYLLEGSVFMAGAAIQWLRDGLGIIEHADQVEDLALAVPDNGGVLFVPAFAGLGAPHWDAYARGTMVGMTRGTNKSHIARATLESIALQSADVLDAMQADAAMPLTQLRVDGGCARNNLLMQFQADILGVPVVRPVVTETTALGAAFLAGLAVGFWASQEEIAAQWQMERRFDPAMAADERVQRMGEWRRAVERSRAWSQ</sequence>
<organism evidence="11 12">
    <name type="scientific">Massilia aquatica</name>
    <dbReference type="NCBI Taxonomy" id="2609000"/>
    <lineage>
        <taxon>Bacteria</taxon>
        <taxon>Pseudomonadati</taxon>
        <taxon>Pseudomonadota</taxon>
        <taxon>Betaproteobacteria</taxon>
        <taxon>Burkholderiales</taxon>
        <taxon>Oxalobacteraceae</taxon>
        <taxon>Telluria group</taxon>
        <taxon>Massilia</taxon>
    </lineage>
</organism>
<dbReference type="EC" id="2.7.1.30" evidence="7"/>
<feature type="binding site" evidence="7">
    <location>
        <position position="14"/>
    </location>
    <ligand>
        <name>ATP</name>
        <dbReference type="ChEBI" id="CHEBI:30616"/>
    </ligand>
</feature>
<feature type="binding site" evidence="7">
    <location>
        <position position="263"/>
    </location>
    <ligand>
        <name>ADP</name>
        <dbReference type="ChEBI" id="CHEBI:456216"/>
    </ligand>
</feature>
<feature type="binding site" evidence="7">
    <location>
        <position position="411"/>
    </location>
    <ligand>
        <name>ATP</name>
        <dbReference type="ChEBI" id="CHEBI:30616"/>
    </ligand>
</feature>
<feature type="binding site" evidence="7">
    <location>
        <position position="411"/>
    </location>
    <ligand>
        <name>ADP</name>
        <dbReference type="ChEBI" id="CHEBI:456216"/>
    </ligand>
</feature>
<dbReference type="PANTHER" id="PTHR10196:SF69">
    <property type="entry name" value="GLYCEROL KINASE"/>
    <property type="match status" value="1"/>
</dbReference>
<protein>
    <recommendedName>
        <fullName evidence="7">Glycerol kinase</fullName>
        <ecNumber evidence="7">2.7.1.30</ecNumber>
    </recommendedName>
    <alternativeName>
        <fullName evidence="7">ATP:glycerol 3-phosphotransferase</fullName>
    </alternativeName>
    <alternativeName>
        <fullName evidence="7">Glycerokinase</fullName>
        <shortName evidence="7">GK</shortName>
    </alternativeName>
</protein>
<feature type="binding site" evidence="7">
    <location>
        <position position="241"/>
    </location>
    <ligand>
        <name>sn-glycerol 3-phosphate</name>
        <dbReference type="ChEBI" id="CHEBI:57597"/>
    </ligand>
</feature>
<keyword evidence="2 7" id="KW-0808">Transferase</keyword>
<feature type="binding site" evidence="7">
    <location>
        <position position="82"/>
    </location>
    <ligand>
        <name>glycerol</name>
        <dbReference type="ChEBI" id="CHEBI:17754"/>
    </ligand>
</feature>
<dbReference type="InterPro" id="IPR018484">
    <property type="entry name" value="FGGY_N"/>
</dbReference>
<dbReference type="NCBIfam" id="TIGR01311">
    <property type="entry name" value="glycerol_kin"/>
    <property type="match status" value="1"/>
</dbReference>
<dbReference type="InterPro" id="IPR043129">
    <property type="entry name" value="ATPase_NBD"/>
</dbReference>
<evidence type="ECO:0000256" key="3">
    <source>
        <dbReference type="ARBA" id="ARBA00022741"/>
    </source>
</evidence>
<dbReference type="EMBL" id="VVIW01000004">
    <property type="protein sequence ID" value="NHZ40290.1"/>
    <property type="molecule type" value="Genomic_DNA"/>
</dbReference>
<feature type="binding site" evidence="7">
    <location>
        <position position="83"/>
    </location>
    <ligand>
        <name>sn-glycerol 3-phosphate</name>
        <dbReference type="ChEBI" id="CHEBI:57597"/>
    </ligand>
</feature>
<evidence type="ECO:0000256" key="5">
    <source>
        <dbReference type="ARBA" id="ARBA00022798"/>
    </source>
</evidence>
<dbReference type="Pfam" id="PF02782">
    <property type="entry name" value="FGGY_C"/>
    <property type="match status" value="1"/>
</dbReference>
<comment type="caution">
    <text evidence="11">The sequence shown here is derived from an EMBL/GenBank/DDBJ whole genome shotgun (WGS) entry which is preliminary data.</text>
</comment>
<comment type="pathway">
    <text evidence="7">Polyol metabolism; glycerol degradation via glycerol kinase pathway; sn-glycerol 3-phosphate from glycerol: step 1/1.</text>
</comment>
<feature type="binding site" evidence="7">
    <location>
        <position position="12"/>
    </location>
    <ligand>
        <name>ATP</name>
        <dbReference type="ChEBI" id="CHEBI:30616"/>
    </ligand>
</feature>
<dbReference type="Gene3D" id="3.30.420.40">
    <property type="match status" value="2"/>
</dbReference>
<feature type="binding site" evidence="7">
    <location>
        <position position="314"/>
    </location>
    <ligand>
        <name>ATP</name>
        <dbReference type="ChEBI" id="CHEBI:30616"/>
    </ligand>
</feature>
<comment type="function">
    <text evidence="7">Key enzyme in the regulation of glycerol uptake and metabolism. Catalyzes the phosphorylation of glycerol to yield sn-glycerol 3-phosphate.</text>
</comment>
<dbReference type="Proteomes" id="UP000819052">
    <property type="component" value="Unassembled WGS sequence"/>
</dbReference>
<feature type="binding site" evidence="7">
    <location>
        <position position="310"/>
    </location>
    <ligand>
        <name>ATP</name>
        <dbReference type="ChEBI" id="CHEBI:30616"/>
    </ligand>
</feature>
<feature type="binding site" evidence="7">
    <location>
        <position position="16"/>
    </location>
    <ligand>
        <name>ADP</name>
        <dbReference type="ChEBI" id="CHEBI:456216"/>
    </ligand>
</feature>
<evidence type="ECO:0000256" key="7">
    <source>
        <dbReference type="HAMAP-Rule" id="MF_00186"/>
    </source>
</evidence>
<comment type="similarity">
    <text evidence="1 7 8">Belongs to the FGGY kinase family.</text>
</comment>
<evidence type="ECO:0000256" key="4">
    <source>
        <dbReference type="ARBA" id="ARBA00022777"/>
    </source>
</evidence>
<feature type="binding site" evidence="7">
    <location>
        <position position="134"/>
    </location>
    <ligand>
        <name>sn-glycerol 3-phosphate</name>
        <dbReference type="ChEBI" id="CHEBI:57597"/>
    </ligand>
</feature>
<feature type="binding site" evidence="7">
    <location>
        <position position="415"/>
    </location>
    <ligand>
        <name>ADP</name>
        <dbReference type="ChEBI" id="CHEBI:456216"/>
    </ligand>
</feature>
<feature type="binding site" evidence="7">
    <location>
        <position position="83"/>
    </location>
    <ligand>
        <name>glycerol</name>
        <dbReference type="ChEBI" id="CHEBI:17754"/>
    </ligand>
</feature>
<keyword evidence="12" id="KW-1185">Reference proteome</keyword>
<feature type="binding site" evidence="7">
    <location>
        <position position="310"/>
    </location>
    <ligand>
        <name>ADP</name>
        <dbReference type="ChEBI" id="CHEBI:456216"/>
    </ligand>
</feature>
<keyword evidence="5 7" id="KW-0319">Glycerol metabolism</keyword>
<comment type="activity regulation">
    <text evidence="7">Inhibited by fructose 1,6-bisphosphate (FBP).</text>
</comment>
<feature type="binding site" evidence="7">
    <location>
        <position position="134"/>
    </location>
    <ligand>
        <name>glycerol</name>
        <dbReference type="ChEBI" id="CHEBI:17754"/>
    </ligand>
</feature>
<evidence type="ECO:0000313" key="11">
    <source>
        <dbReference type="EMBL" id="NHZ40290.1"/>
    </source>
</evidence>
<keyword evidence="4 7" id="KW-0418">Kinase</keyword>
<dbReference type="NCBIfam" id="NF000756">
    <property type="entry name" value="PRK00047.1"/>
    <property type="match status" value="1"/>
</dbReference>
<dbReference type="PROSITE" id="PS00445">
    <property type="entry name" value="FGGY_KINASES_2"/>
    <property type="match status" value="1"/>
</dbReference>
<dbReference type="CDD" id="cd07786">
    <property type="entry name" value="FGGY_EcGK_like"/>
    <property type="match status" value="1"/>
</dbReference>
<feature type="binding site" evidence="7">
    <location>
        <position position="12"/>
    </location>
    <ligand>
        <name>ADP</name>
        <dbReference type="ChEBI" id="CHEBI:456216"/>
    </ligand>
</feature>
<name>A0ABX0M722_9BURK</name>
<feature type="domain" description="Carbohydrate kinase FGGY N-terminal" evidence="9">
    <location>
        <begin position="5"/>
        <end position="248"/>
    </location>
</feature>
<evidence type="ECO:0000313" key="12">
    <source>
        <dbReference type="Proteomes" id="UP000819052"/>
    </source>
</evidence>
<dbReference type="Pfam" id="PF00370">
    <property type="entry name" value="FGGY_N"/>
    <property type="match status" value="1"/>
</dbReference>
<evidence type="ECO:0000259" key="9">
    <source>
        <dbReference type="Pfam" id="PF00370"/>
    </source>
</evidence>
<dbReference type="SUPFAM" id="SSF53067">
    <property type="entry name" value="Actin-like ATPase domain"/>
    <property type="match status" value="2"/>
</dbReference>
<dbReference type="InterPro" id="IPR005999">
    <property type="entry name" value="Glycerol_kin"/>
</dbReference>
<dbReference type="PIRSF" id="PIRSF000538">
    <property type="entry name" value="GlpK"/>
    <property type="match status" value="1"/>
</dbReference>
<evidence type="ECO:0000256" key="8">
    <source>
        <dbReference type="RuleBase" id="RU003733"/>
    </source>
</evidence>
<dbReference type="InterPro" id="IPR018483">
    <property type="entry name" value="Carb_kinase_FGGY_CS"/>
</dbReference>
<feature type="binding site" evidence="7">
    <location>
        <position position="241"/>
    </location>
    <ligand>
        <name>glycerol</name>
        <dbReference type="ChEBI" id="CHEBI:17754"/>
    </ligand>
</feature>
<feature type="binding site" evidence="7">
    <location>
        <position position="12"/>
    </location>
    <ligand>
        <name>sn-glycerol 3-phosphate</name>
        <dbReference type="ChEBI" id="CHEBI:57597"/>
    </ligand>
</feature>
<reference evidence="11 12" key="1">
    <citation type="submission" date="2019-09" db="EMBL/GenBank/DDBJ databases">
        <title>Taxonomy of Antarctic Massilia spp.: description of Massilia rubra sp. nov., Massilia aquatica sp. nov., Massilia mucilaginosa sp. nov., Massilia frigida sp. nov. isolated from streams, lakes and regoliths.</title>
        <authorList>
            <person name="Holochova P."/>
            <person name="Sedlacek I."/>
            <person name="Kralova S."/>
            <person name="Maslanova I."/>
            <person name="Busse H.-J."/>
            <person name="Stankova E."/>
            <person name="Vrbovska V."/>
            <person name="Kovarovic V."/>
            <person name="Bartak M."/>
            <person name="Svec P."/>
            <person name="Pantucek R."/>
        </authorList>
    </citation>
    <scope>NUCLEOTIDE SEQUENCE [LARGE SCALE GENOMIC DNA]</scope>
    <source>
        <strain evidence="11 12">CCM 8693</strain>
    </source>
</reference>
<gene>
    <name evidence="7 11" type="primary">glpK</name>
    <name evidence="11" type="ORF">F1609_09010</name>
</gene>
<dbReference type="HAMAP" id="MF_00186">
    <property type="entry name" value="Glycerol_kin"/>
    <property type="match status" value="1"/>
</dbReference>
<accession>A0ABX0M722</accession>
<feature type="binding site" evidence="7">
    <location>
        <position position="13"/>
    </location>
    <ligand>
        <name>ATP</name>
        <dbReference type="ChEBI" id="CHEBI:30616"/>
    </ligand>
</feature>
<keyword evidence="6 7" id="KW-0067">ATP-binding</keyword>
<dbReference type="RefSeq" id="WP_167076151.1">
    <property type="nucleotide sequence ID" value="NZ_VVIW01000004.1"/>
</dbReference>
<comment type="catalytic activity">
    <reaction evidence="7">
        <text>glycerol + ATP = sn-glycerol 3-phosphate + ADP + H(+)</text>
        <dbReference type="Rhea" id="RHEA:21644"/>
        <dbReference type="ChEBI" id="CHEBI:15378"/>
        <dbReference type="ChEBI" id="CHEBI:17754"/>
        <dbReference type="ChEBI" id="CHEBI:30616"/>
        <dbReference type="ChEBI" id="CHEBI:57597"/>
        <dbReference type="ChEBI" id="CHEBI:456216"/>
        <dbReference type="EC" id="2.7.1.30"/>
    </reaction>
</comment>
<feature type="binding site" evidence="7">
    <location>
        <position position="263"/>
    </location>
    <ligand>
        <name>ATP</name>
        <dbReference type="ChEBI" id="CHEBI:30616"/>
    </ligand>
</feature>
<feature type="binding site" evidence="7">
    <location>
        <position position="242"/>
    </location>
    <ligand>
        <name>glycerol</name>
        <dbReference type="ChEBI" id="CHEBI:17754"/>
    </ligand>
</feature>
<dbReference type="GO" id="GO:0004370">
    <property type="term" value="F:glycerol kinase activity"/>
    <property type="evidence" value="ECO:0007669"/>
    <property type="project" value="UniProtKB-EC"/>
</dbReference>
<proteinExistence type="inferred from homology"/>
<dbReference type="InterPro" id="IPR018485">
    <property type="entry name" value="FGGY_C"/>
</dbReference>
<feature type="domain" description="Carbohydrate kinase FGGY C-terminal" evidence="10">
    <location>
        <begin position="258"/>
        <end position="450"/>
    </location>
</feature>
<evidence type="ECO:0000256" key="2">
    <source>
        <dbReference type="ARBA" id="ARBA00022679"/>
    </source>
</evidence>
<evidence type="ECO:0000259" key="10">
    <source>
        <dbReference type="Pfam" id="PF02782"/>
    </source>
</evidence>
<feature type="binding site" evidence="7">
    <location>
        <position position="82"/>
    </location>
    <ligand>
        <name>sn-glycerol 3-phosphate</name>
        <dbReference type="ChEBI" id="CHEBI:57597"/>
    </ligand>
</feature>